<dbReference type="Pfam" id="PF00419">
    <property type="entry name" value="Fimbrial"/>
    <property type="match status" value="1"/>
</dbReference>
<dbReference type="InterPro" id="IPR008966">
    <property type="entry name" value="Adhesion_dom_sf"/>
</dbReference>
<dbReference type="AlphaFoldDB" id="A0A9X9BYX7"/>
<evidence type="ECO:0000313" key="3">
    <source>
        <dbReference type="Proteomes" id="UP000321307"/>
    </source>
</evidence>
<reference evidence="2 3" key="1">
    <citation type="submission" date="2019-07" db="EMBL/GenBank/DDBJ databases">
        <title>Serratia strains were isolated from fresh produce.</title>
        <authorList>
            <person name="Cho G.-S."/>
            <person name="Stein M."/>
            <person name="Lee W."/>
            <person name="Suh S.H."/>
            <person name="Franz C.M.A.P."/>
        </authorList>
    </citation>
    <scope>NUCLEOTIDE SEQUENCE [LARGE SCALE GENOMIC DNA]</scope>
    <source>
        <strain evidence="2 3">S17</strain>
    </source>
</reference>
<dbReference type="GO" id="GO:0009289">
    <property type="term" value="C:pilus"/>
    <property type="evidence" value="ECO:0007669"/>
    <property type="project" value="InterPro"/>
</dbReference>
<accession>A0A9X9BYX7</accession>
<dbReference type="EMBL" id="VOUP01000049">
    <property type="protein sequence ID" value="TXE23554.1"/>
    <property type="molecule type" value="Genomic_DNA"/>
</dbReference>
<evidence type="ECO:0000259" key="1">
    <source>
        <dbReference type="Pfam" id="PF00419"/>
    </source>
</evidence>
<proteinExistence type="predicted"/>
<dbReference type="SUPFAM" id="SSF49401">
    <property type="entry name" value="Bacterial adhesins"/>
    <property type="match status" value="1"/>
</dbReference>
<name>A0A9X9BYX7_9GAMM</name>
<dbReference type="Gene3D" id="2.60.40.1090">
    <property type="entry name" value="Fimbrial-type adhesion domain"/>
    <property type="match status" value="1"/>
</dbReference>
<gene>
    <name evidence="2" type="ORF">FOT63_24190</name>
</gene>
<feature type="domain" description="Fimbrial-type adhesion" evidence="1">
    <location>
        <begin position="7"/>
        <end position="140"/>
    </location>
</feature>
<dbReference type="InterPro" id="IPR036937">
    <property type="entry name" value="Adhesion_dom_fimbrial_sf"/>
</dbReference>
<dbReference type="GO" id="GO:0007155">
    <property type="term" value="P:cell adhesion"/>
    <property type="evidence" value="ECO:0007669"/>
    <property type="project" value="InterPro"/>
</dbReference>
<evidence type="ECO:0000313" key="2">
    <source>
        <dbReference type="EMBL" id="TXE23554.1"/>
    </source>
</evidence>
<dbReference type="InterPro" id="IPR000259">
    <property type="entry name" value="Adhesion_dom_fimbrial"/>
</dbReference>
<protein>
    <submittedName>
        <fullName evidence="2">Fimbrial protein</fullName>
    </submittedName>
</protein>
<comment type="caution">
    <text evidence="2">The sequence shown here is derived from an EMBL/GenBank/DDBJ whole genome shotgun (WGS) entry which is preliminary data.</text>
</comment>
<organism evidence="2 3">
    <name type="scientific">Serratia ureilytica</name>
    <dbReference type="NCBI Taxonomy" id="300181"/>
    <lineage>
        <taxon>Bacteria</taxon>
        <taxon>Pseudomonadati</taxon>
        <taxon>Pseudomonadota</taxon>
        <taxon>Gammaproteobacteria</taxon>
        <taxon>Enterobacterales</taxon>
        <taxon>Yersiniaceae</taxon>
        <taxon>Serratia</taxon>
    </lineage>
</organism>
<sequence>MASTTPISISGTITSKPQCVVNNNQTLRVEFGDDLVTTKVNGSNYLRTIDYTLECKNNSRNTMKMKVVGAAAAFNSSAIQSSKGNLAIALRANGVPLIIGSWLNFTYPNKPVLQAVPVKGSGALTVGFFSAGATLMVDYQ</sequence>
<dbReference type="Proteomes" id="UP000321307">
    <property type="component" value="Unassembled WGS sequence"/>
</dbReference>